<proteinExistence type="predicted"/>
<reference evidence="1" key="1">
    <citation type="submission" date="2014-11" db="EMBL/GenBank/DDBJ databases">
        <authorList>
            <person name="Amaro Gonzalez C."/>
        </authorList>
    </citation>
    <scope>NUCLEOTIDE SEQUENCE</scope>
</reference>
<evidence type="ECO:0000313" key="1">
    <source>
        <dbReference type="EMBL" id="JAH80385.1"/>
    </source>
</evidence>
<organism evidence="1">
    <name type="scientific">Anguilla anguilla</name>
    <name type="common">European freshwater eel</name>
    <name type="synonym">Muraena anguilla</name>
    <dbReference type="NCBI Taxonomy" id="7936"/>
    <lineage>
        <taxon>Eukaryota</taxon>
        <taxon>Metazoa</taxon>
        <taxon>Chordata</taxon>
        <taxon>Craniata</taxon>
        <taxon>Vertebrata</taxon>
        <taxon>Euteleostomi</taxon>
        <taxon>Actinopterygii</taxon>
        <taxon>Neopterygii</taxon>
        <taxon>Teleostei</taxon>
        <taxon>Anguilliformes</taxon>
        <taxon>Anguillidae</taxon>
        <taxon>Anguilla</taxon>
    </lineage>
</organism>
<sequence length="16" mass="1864">MRAAHTWVDAVLPFHL</sequence>
<reference evidence="1" key="2">
    <citation type="journal article" date="2015" name="Fish Shellfish Immunol.">
        <title>Early steps in the European eel (Anguilla anguilla)-Vibrio vulnificus interaction in the gills: Role of the RtxA13 toxin.</title>
        <authorList>
            <person name="Callol A."/>
            <person name="Pajuelo D."/>
            <person name="Ebbesson L."/>
            <person name="Teles M."/>
            <person name="MacKenzie S."/>
            <person name="Amaro C."/>
        </authorList>
    </citation>
    <scope>NUCLEOTIDE SEQUENCE</scope>
</reference>
<protein>
    <submittedName>
        <fullName evidence="1">Uncharacterized protein</fullName>
    </submittedName>
</protein>
<dbReference type="EMBL" id="GBXM01028192">
    <property type="protein sequence ID" value="JAH80385.1"/>
    <property type="molecule type" value="Transcribed_RNA"/>
</dbReference>
<dbReference type="AlphaFoldDB" id="A0A0E9VSS6"/>
<name>A0A0E9VSS6_ANGAN</name>
<accession>A0A0E9VSS6</accession>